<reference evidence="1" key="1">
    <citation type="journal article" date="2020" name="Nature">
        <title>Giant virus diversity and host interactions through global metagenomics.</title>
        <authorList>
            <person name="Schulz F."/>
            <person name="Roux S."/>
            <person name="Paez-Espino D."/>
            <person name="Jungbluth S."/>
            <person name="Walsh D.A."/>
            <person name="Denef V.J."/>
            <person name="McMahon K.D."/>
            <person name="Konstantinidis K.T."/>
            <person name="Eloe-Fadrosh E.A."/>
            <person name="Kyrpides N.C."/>
            <person name="Woyke T."/>
        </authorList>
    </citation>
    <scope>NUCLEOTIDE SEQUENCE</scope>
    <source>
        <strain evidence="1">GVMAG-M-3300024261-37</strain>
    </source>
</reference>
<dbReference type="AlphaFoldDB" id="A0A6C0IP16"/>
<proteinExistence type="predicted"/>
<organism evidence="1">
    <name type="scientific">viral metagenome</name>
    <dbReference type="NCBI Taxonomy" id="1070528"/>
    <lineage>
        <taxon>unclassified sequences</taxon>
        <taxon>metagenomes</taxon>
        <taxon>organismal metagenomes</taxon>
    </lineage>
</organism>
<protein>
    <submittedName>
        <fullName evidence="1">Uncharacterized protein</fullName>
    </submittedName>
</protein>
<dbReference type="EMBL" id="MN740233">
    <property type="protein sequence ID" value="QHT94971.1"/>
    <property type="molecule type" value="Genomic_DNA"/>
</dbReference>
<evidence type="ECO:0000313" key="1">
    <source>
        <dbReference type="EMBL" id="QHT94971.1"/>
    </source>
</evidence>
<sequence length="45" mass="5200">MWQLMVGFSMGIYVGTLYDCKPTVTYVSNFIKNNIPEEAKPKKKE</sequence>
<accession>A0A6C0IP16</accession>
<name>A0A6C0IP16_9ZZZZ</name>